<dbReference type="EMBL" id="JAAARO010000013">
    <property type="protein sequence ID" value="KAF5738639.1"/>
    <property type="molecule type" value="Genomic_DNA"/>
</dbReference>
<name>A0A7J7CXH2_TRIWF</name>
<accession>A0A7J7CXH2</accession>
<comment type="caution">
    <text evidence="1">The sequence shown here is derived from an EMBL/GenBank/DDBJ whole genome shotgun (WGS) entry which is preliminary data.</text>
</comment>
<evidence type="ECO:0000313" key="2">
    <source>
        <dbReference type="Proteomes" id="UP000593562"/>
    </source>
</evidence>
<organism evidence="1 2">
    <name type="scientific">Tripterygium wilfordii</name>
    <name type="common">Thunder God vine</name>
    <dbReference type="NCBI Taxonomy" id="458696"/>
    <lineage>
        <taxon>Eukaryota</taxon>
        <taxon>Viridiplantae</taxon>
        <taxon>Streptophyta</taxon>
        <taxon>Embryophyta</taxon>
        <taxon>Tracheophyta</taxon>
        <taxon>Spermatophyta</taxon>
        <taxon>Magnoliopsida</taxon>
        <taxon>eudicotyledons</taxon>
        <taxon>Gunneridae</taxon>
        <taxon>Pentapetalae</taxon>
        <taxon>rosids</taxon>
        <taxon>fabids</taxon>
        <taxon>Celastrales</taxon>
        <taxon>Celastraceae</taxon>
        <taxon>Tripterygium</taxon>
    </lineage>
</organism>
<proteinExistence type="predicted"/>
<keyword evidence="2" id="KW-1185">Reference proteome</keyword>
<dbReference type="AlphaFoldDB" id="A0A7J7CXH2"/>
<dbReference type="Proteomes" id="UP000593562">
    <property type="component" value="Unassembled WGS sequence"/>
</dbReference>
<sequence>MATLHLTRCPSFTLSLTKQKRPSKLLALQLNPRRFLSTMVRSYKVVIKHEGQTTELEVEPDP</sequence>
<gene>
    <name evidence="1" type="ORF">HS088_TW13G01540</name>
</gene>
<dbReference type="InParanoid" id="A0A7J7CXH2"/>
<protein>
    <submittedName>
        <fullName evidence="1">Putative Ferredoxin-1</fullName>
    </submittedName>
</protein>
<reference evidence="1 2" key="1">
    <citation type="journal article" date="2020" name="Nat. Commun.">
        <title>Genome of Tripterygium wilfordii and identification of cytochrome P450 involved in triptolide biosynthesis.</title>
        <authorList>
            <person name="Tu L."/>
            <person name="Su P."/>
            <person name="Zhang Z."/>
            <person name="Gao L."/>
            <person name="Wang J."/>
            <person name="Hu T."/>
            <person name="Zhou J."/>
            <person name="Zhang Y."/>
            <person name="Zhao Y."/>
            <person name="Liu Y."/>
            <person name="Song Y."/>
            <person name="Tong Y."/>
            <person name="Lu Y."/>
            <person name="Yang J."/>
            <person name="Xu C."/>
            <person name="Jia M."/>
            <person name="Peters R.J."/>
            <person name="Huang L."/>
            <person name="Gao W."/>
        </authorList>
    </citation>
    <scope>NUCLEOTIDE SEQUENCE [LARGE SCALE GENOMIC DNA]</scope>
    <source>
        <strain evidence="2">cv. XIE 37</strain>
        <tissue evidence="1">Leaf</tissue>
    </source>
</reference>
<evidence type="ECO:0000313" key="1">
    <source>
        <dbReference type="EMBL" id="KAF5738639.1"/>
    </source>
</evidence>